<dbReference type="Proteomes" id="UP000034753">
    <property type="component" value="Unassembled WGS sequence"/>
</dbReference>
<name>A0A0G0WN23_9BACT</name>
<dbReference type="AlphaFoldDB" id="A0A0G0WN23"/>
<comment type="caution">
    <text evidence="3">The sequence shown here is derived from an EMBL/GenBank/DDBJ whole genome shotgun (WGS) entry which is preliminary data.</text>
</comment>
<reference evidence="3 4" key="1">
    <citation type="journal article" date="2015" name="Nature">
        <title>rRNA introns, odd ribosomes, and small enigmatic genomes across a large radiation of phyla.</title>
        <authorList>
            <person name="Brown C.T."/>
            <person name="Hug L.A."/>
            <person name="Thomas B.C."/>
            <person name="Sharon I."/>
            <person name="Castelle C.J."/>
            <person name="Singh A."/>
            <person name="Wilkins M.J."/>
            <person name="Williams K.H."/>
            <person name="Banfield J.F."/>
        </authorList>
    </citation>
    <scope>NUCLEOTIDE SEQUENCE [LARGE SCALE GENOMIC DNA]</scope>
</reference>
<feature type="domain" description="SpoVT-AbrB" evidence="2">
    <location>
        <begin position="3"/>
        <end position="49"/>
    </location>
</feature>
<evidence type="ECO:0000313" key="4">
    <source>
        <dbReference type="Proteomes" id="UP000034753"/>
    </source>
</evidence>
<evidence type="ECO:0000313" key="3">
    <source>
        <dbReference type="EMBL" id="KKS14164.1"/>
    </source>
</evidence>
<gene>
    <name evidence="3" type="ORF">UU67_C0006G0004</name>
</gene>
<evidence type="ECO:0000259" key="2">
    <source>
        <dbReference type="PROSITE" id="PS51740"/>
    </source>
</evidence>
<protein>
    <submittedName>
        <fullName evidence="3">Transcriptional regulator, AbrB family</fullName>
    </submittedName>
</protein>
<sequence length="95" mass="10811">MNIAPTTITQKGQATIPVEIRKLLGLKAGDQIKFTVGPKKEVEIKPAKRFSIMSLYGSLKPKVKPKLSGQKLIKWEEQAWPEAAVERDRRIMRRL</sequence>
<dbReference type="SMART" id="SM00966">
    <property type="entry name" value="SpoVT_AbrB"/>
    <property type="match status" value="1"/>
</dbReference>
<dbReference type="NCBIfam" id="TIGR01439">
    <property type="entry name" value="lp_hng_hel_AbrB"/>
    <property type="match status" value="1"/>
</dbReference>
<dbReference type="GO" id="GO:0003677">
    <property type="term" value="F:DNA binding"/>
    <property type="evidence" value="ECO:0007669"/>
    <property type="project" value="UniProtKB-UniRule"/>
</dbReference>
<dbReference type="Gene3D" id="2.10.260.10">
    <property type="match status" value="1"/>
</dbReference>
<dbReference type="Pfam" id="PF04014">
    <property type="entry name" value="MazE_antitoxin"/>
    <property type="match status" value="1"/>
</dbReference>
<dbReference type="PROSITE" id="PS51740">
    <property type="entry name" value="SPOVT_ABRB"/>
    <property type="match status" value="1"/>
</dbReference>
<dbReference type="EMBL" id="LCBN01000006">
    <property type="protein sequence ID" value="KKS14164.1"/>
    <property type="molecule type" value="Genomic_DNA"/>
</dbReference>
<dbReference type="InterPro" id="IPR007159">
    <property type="entry name" value="SpoVT-AbrB_dom"/>
</dbReference>
<evidence type="ECO:0000256" key="1">
    <source>
        <dbReference type="PROSITE-ProRule" id="PRU01076"/>
    </source>
</evidence>
<dbReference type="InterPro" id="IPR037914">
    <property type="entry name" value="SpoVT-AbrB_sf"/>
</dbReference>
<dbReference type="SUPFAM" id="SSF89447">
    <property type="entry name" value="AbrB/MazE/MraZ-like"/>
    <property type="match status" value="1"/>
</dbReference>
<keyword evidence="1" id="KW-0238">DNA-binding</keyword>
<organism evidence="3 4">
    <name type="scientific">Candidatus Daviesbacteria bacterium GW2011_GWB1_41_5</name>
    <dbReference type="NCBI Taxonomy" id="1618429"/>
    <lineage>
        <taxon>Bacteria</taxon>
        <taxon>Candidatus Daviesiibacteriota</taxon>
    </lineage>
</organism>
<accession>A0A0G0WN23</accession>
<proteinExistence type="predicted"/>